<dbReference type="PANTHER" id="PTHR26453">
    <property type="entry name" value="OLFACTORY RECEPTOR"/>
    <property type="match status" value="1"/>
</dbReference>
<dbReference type="SMART" id="SM00609">
    <property type="entry name" value="VIT"/>
    <property type="match status" value="1"/>
</dbReference>
<evidence type="ECO:0000259" key="12">
    <source>
        <dbReference type="PROSITE" id="PS51468"/>
    </source>
</evidence>
<keyword evidence="8 9" id="KW-0807">Transducer</keyword>
<gene>
    <name evidence="13" type="ORF">WISP_20031</name>
</gene>
<evidence type="ECO:0000256" key="7">
    <source>
        <dbReference type="ARBA" id="ARBA00023136"/>
    </source>
</evidence>
<keyword evidence="4 9" id="KW-0812">Transmembrane</keyword>
<evidence type="ECO:0000256" key="3">
    <source>
        <dbReference type="ARBA" id="ARBA00022606"/>
    </source>
</evidence>
<dbReference type="InterPro" id="IPR000276">
    <property type="entry name" value="GPCR_Rhodpsn"/>
</dbReference>
<feature type="transmembrane region" description="Helical" evidence="10">
    <location>
        <begin position="280"/>
        <end position="302"/>
    </location>
</feature>
<keyword evidence="7 10" id="KW-0472">Membrane</keyword>
<comment type="subcellular location">
    <subcellularLocation>
        <location evidence="1">Cell membrane</location>
        <topology evidence="1">Multi-pass membrane protein</topology>
    </subcellularLocation>
</comment>
<dbReference type="SUPFAM" id="SSF81321">
    <property type="entry name" value="Family A G protein-coupled receptor-like"/>
    <property type="match status" value="1"/>
</dbReference>
<accession>A0ABQ9DT40</accession>
<feature type="transmembrane region" description="Helical" evidence="10">
    <location>
        <begin position="69"/>
        <end position="91"/>
    </location>
</feature>
<dbReference type="PROSITE" id="PS00237">
    <property type="entry name" value="G_PROTEIN_RECEP_F1_1"/>
    <property type="match status" value="1"/>
</dbReference>
<dbReference type="InterPro" id="IPR000725">
    <property type="entry name" value="Olfact_rcpt"/>
</dbReference>
<dbReference type="PRINTS" id="PR00237">
    <property type="entry name" value="GPCRRHODOPSN"/>
</dbReference>
<keyword evidence="9" id="KW-0675">Receptor</keyword>
<dbReference type="PROSITE" id="PS50262">
    <property type="entry name" value="G_PROTEIN_RECEP_F1_2"/>
    <property type="match status" value="1"/>
</dbReference>
<organism evidence="13 14">
    <name type="scientific">Willisornis vidua</name>
    <name type="common">Xingu scale-backed antbird</name>
    <dbReference type="NCBI Taxonomy" id="1566151"/>
    <lineage>
        <taxon>Eukaryota</taxon>
        <taxon>Metazoa</taxon>
        <taxon>Chordata</taxon>
        <taxon>Craniata</taxon>
        <taxon>Vertebrata</taxon>
        <taxon>Euteleostomi</taxon>
        <taxon>Archelosauria</taxon>
        <taxon>Archosauria</taxon>
        <taxon>Dinosauria</taxon>
        <taxon>Saurischia</taxon>
        <taxon>Theropoda</taxon>
        <taxon>Coelurosauria</taxon>
        <taxon>Aves</taxon>
        <taxon>Neognathae</taxon>
        <taxon>Neoaves</taxon>
        <taxon>Telluraves</taxon>
        <taxon>Australaves</taxon>
        <taxon>Passeriformes</taxon>
        <taxon>Thamnophilidae</taxon>
        <taxon>Willisornis</taxon>
    </lineage>
</organism>
<evidence type="ECO:0000256" key="5">
    <source>
        <dbReference type="ARBA" id="ARBA00022725"/>
    </source>
</evidence>
<feature type="transmembrane region" description="Helical" evidence="10">
    <location>
        <begin position="141"/>
        <end position="162"/>
    </location>
</feature>
<keyword evidence="9" id="KW-0297">G-protein coupled receptor</keyword>
<evidence type="ECO:0000256" key="1">
    <source>
        <dbReference type="ARBA" id="ARBA00004651"/>
    </source>
</evidence>
<keyword evidence="6 10" id="KW-1133">Transmembrane helix</keyword>
<proteinExistence type="inferred from homology"/>
<dbReference type="PRINTS" id="PR00245">
    <property type="entry name" value="OLFACTORYR"/>
</dbReference>
<reference evidence="13" key="1">
    <citation type="submission" date="2019-10" db="EMBL/GenBank/DDBJ databases">
        <authorList>
            <person name="Soares A.E.R."/>
            <person name="Aleixo A."/>
            <person name="Schneider P."/>
            <person name="Miyaki C.Y."/>
            <person name="Schneider M.P."/>
            <person name="Mello C."/>
            <person name="Vasconcelos A.T.R."/>
        </authorList>
    </citation>
    <scope>NUCLEOTIDE SEQUENCE</scope>
    <source>
        <tissue evidence="13">Muscle</tissue>
    </source>
</reference>
<evidence type="ECO:0000313" key="13">
    <source>
        <dbReference type="EMBL" id="KAJ7425981.1"/>
    </source>
</evidence>
<comment type="similarity">
    <text evidence="9">Belongs to the G-protein coupled receptor 1 family.</text>
</comment>
<feature type="transmembrane region" description="Helical" evidence="10">
    <location>
        <begin position="182"/>
        <end position="207"/>
    </location>
</feature>
<feature type="transmembrane region" description="Helical" evidence="10">
    <location>
        <begin position="241"/>
        <end position="268"/>
    </location>
</feature>
<dbReference type="Pfam" id="PF13853">
    <property type="entry name" value="7tm_4"/>
    <property type="match status" value="1"/>
</dbReference>
<evidence type="ECO:0000256" key="10">
    <source>
        <dbReference type="SAM" id="Phobius"/>
    </source>
</evidence>
<dbReference type="CDD" id="cd15225">
    <property type="entry name" value="7tmA_OR10A-like"/>
    <property type="match status" value="1"/>
</dbReference>
<feature type="transmembrane region" description="Helical" evidence="10">
    <location>
        <begin position="103"/>
        <end position="121"/>
    </location>
</feature>
<comment type="caution">
    <text evidence="13">The sequence shown here is derived from an EMBL/GenBank/DDBJ whole genome shotgun (WGS) entry which is preliminary data.</text>
</comment>
<evidence type="ECO:0000256" key="8">
    <source>
        <dbReference type="ARBA" id="ARBA00023224"/>
    </source>
</evidence>
<keyword evidence="2" id="KW-1003">Cell membrane</keyword>
<protein>
    <submittedName>
        <fullName evidence="13">Uncharacterized protein</fullName>
    </submittedName>
</protein>
<dbReference type="Proteomes" id="UP001145742">
    <property type="component" value="Unassembled WGS sequence"/>
</dbReference>
<evidence type="ECO:0000256" key="2">
    <source>
        <dbReference type="ARBA" id="ARBA00022475"/>
    </source>
</evidence>
<name>A0ABQ9DT40_9PASS</name>
<feature type="domain" description="VIT" evidence="12">
    <location>
        <begin position="341"/>
        <end position="468"/>
    </location>
</feature>
<feature type="domain" description="G-protein coupled receptors family 1 profile" evidence="11">
    <location>
        <begin position="84"/>
        <end position="292"/>
    </location>
</feature>
<evidence type="ECO:0000256" key="9">
    <source>
        <dbReference type="RuleBase" id="RU000688"/>
    </source>
</evidence>
<evidence type="ECO:0000259" key="11">
    <source>
        <dbReference type="PROSITE" id="PS50262"/>
    </source>
</evidence>
<dbReference type="PROSITE" id="PS51468">
    <property type="entry name" value="VIT"/>
    <property type="match status" value="1"/>
</dbReference>
<evidence type="ECO:0000256" key="6">
    <source>
        <dbReference type="ARBA" id="ARBA00022989"/>
    </source>
</evidence>
<dbReference type="InterPro" id="IPR013694">
    <property type="entry name" value="VIT"/>
</dbReference>
<evidence type="ECO:0000313" key="14">
    <source>
        <dbReference type="Proteomes" id="UP001145742"/>
    </source>
</evidence>
<sequence>MPWNNRARKREQTTTDTSITWSQSKHLDEQVQRIMTTVGSTEEPESGNHTFLAEFILSGLSTYPELQRLMFFTFCLVYTMTVIGNLLICMVTMHPTLHVPMYFFLRVLSFLDISTASTVVPKMLVSFLSEERSISYMGCVTQLYCVVFLATTEWYLLAAMAYDRYVAICNPLRYTVIMNTRVCLSLVLLSCCSGNVVSVVQTAWVFMLPFCGPRMINYFFCDIPPLILLSCTDTSLYEKQIITATVLVIFTPFCLILVSYACIISSILKISSADSRYKTFSTCSSHLIVVTLYCASGTLIYLHPKSSLDTKLFSTISGHRKFKVYYRQLRSLTTIVSSSGLFQRGIWFFSSYPEVELETVTVNVTIQDFVADVVSELVVQHVSKEIVFIFPVDLNTIVHTFHASMGDSCIEAMLWEKEEAQKLCKATLGMENLRYLRDQWDLWGRVFTCFLGPLPPNGEVTISLCYVQELPLQPDGAAQFCWPCHLFPCIKYTSRISAKEMTKNLHFSISLKSAHGVSHVVINSSYTPLQYTVSDQTSAQDDLNLLVYYKGSHILSAVVEKRDPKAPPGFRQSVEYTQENMDNAMGRISSICPDLGGCDLLGVLRSIYHTPLLHGHPCQAIALETKGECVCIHSRVDMTSEAMKCLQQALQPMASGISLHWDLPPGLEVSLIRKAPEIIFQGYHSSIYAQIHGQAQDANVDEGAVTLQYHVGSKFFSYTLRTLRFALSPRLDDRAVVALQKANGFWALTTALASALGLSKAEVEAQRPSEDVQPAAWATVLALVWLQKYKWKVSWSELLEAKACRWMHDEAEVNLDECLQAANSLLGCFVEPTVFRMCTYLTAAGTVNNGPFAAAAQGTPDPSGYELNVKEACETEAVISPFQQIFSTSTPT</sequence>
<keyword evidence="5" id="KW-0552">Olfaction</keyword>
<evidence type="ECO:0000256" key="4">
    <source>
        <dbReference type="ARBA" id="ARBA00022692"/>
    </source>
</evidence>
<keyword evidence="14" id="KW-1185">Reference proteome</keyword>
<dbReference type="Pfam" id="PF08487">
    <property type="entry name" value="VIT"/>
    <property type="match status" value="1"/>
</dbReference>
<dbReference type="InterPro" id="IPR017452">
    <property type="entry name" value="GPCR_Rhodpsn_7TM"/>
</dbReference>
<keyword evidence="3" id="KW-0716">Sensory transduction</keyword>
<dbReference type="EMBL" id="WHWB01032373">
    <property type="protein sequence ID" value="KAJ7425981.1"/>
    <property type="molecule type" value="Genomic_DNA"/>
</dbReference>
<dbReference type="Gene3D" id="1.20.1070.10">
    <property type="entry name" value="Rhodopsin 7-helix transmembrane proteins"/>
    <property type="match status" value="1"/>
</dbReference>